<dbReference type="NCBIfam" id="NF006367">
    <property type="entry name" value="PRK08591.1"/>
    <property type="match status" value="1"/>
</dbReference>
<reference evidence="17 18" key="1">
    <citation type="journal article" date="2014" name="Genome Announc.">
        <title>Genome Sequence of Gammaproteobacterial Pseudohaliea rubra Type Strain DSM 19751, Isolated from Coastal Seawater of the Mediterranean Sea.</title>
        <authorList>
            <person name="Spring S."/>
            <person name="Fiebig A."/>
            <person name="Riedel T."/>
            <person name="Goker M."/>
            <person name="Klenk H.P."/>
        </authorList>
    </citation>
    <scope>NUCLEOTIDE SEQUENCE [LARGE SCALE GENOMIC DNA]</scope>
    <source>
        <strain evidence="17 18">DSM 19751</strain>
    </source>
</reference>
<evidence type="ECO:0000259" key="16">
    <source>
        <dbReference type="PROSITE" id="PS50979"/>
    </source>
</evidence>
<dbReference type="Proteomes" id="UP000029640">
    <property type="component" value="Unassembled WGS sequence"/>
</dbReference>
<evidence type="ECO:0000256" key="13">
    <source>
        <dbReference type="SAM" id="MobiDB-lite"/>
    </source>
</evidence>
<evidence type="ECO:0000259" key="15">
    <source>
        <dbReference type="PROSITE" id="PS50975"/>
    </source>
</evidence>
<dbReference type="InterPro" id="IPR048429">
    <property type="entry name" value="MCC_alpha_BT"/>
</dbReference>
<sequence>MFRKVLIANRGEIACRVIRTCRRLGIGTVAVYSDADASALHVTLADEAVHLGPAPARESYLRGDAVLEAARRTGAGAIHPGYGFLSENAAFADACETAGVVFIGPPASAIAAMGSKAAAKQIMEKAGVPLIPGYHGDDQNPATLRGAADAMGYPVLLKATAGGGGKGMRVVESDDGFDDALAAAKREAAASFGDERMLVEKYLGQPRHVEVQVFCDGHGGAVYLAERDCSVQRRHQKVLEEAPAPGVDAALRARMGAAAVEAARAIDYRGAGTVEFLLDADGQFYFMEMNTRLQVEHPVTELITGQDLVEWQLRVAAGQPLPLAQDEIVLRGHAIEARVYAEDAEQDFLPATGRLTYHAPPPENRHVRVDSGVRSGDEISMHYDPMIAKLVVWDENRDRALDRLAGALRAYRIAGTVTNLGFLYNLATTSAFREARLDTGFIERHRAEIFREAPGVMARDSAACAAALACLQAEATVAPAGDPHSPWAAVGGWRMNAGHRQQLTLHCHGRDHDIAVEHRGAGEYRVTVPGPREDASATGAGDPLQVAAAPAPAAPAPAAPPGTVAAQTVAVAAASSPRQASELRHTLPTRGYAPHGAPPGASLALDLTLDGHHQRVLLVESSPGWTLFFPDRACPFHAIAPATGEGGGAGALAGLTAPMNGRVIALLAEPGAAVSAGTPLMILEAMKMEHTVKAPVDGTVDAFRFAAGDLVDGGAALVAFTPTEDAA</sequence>
<evidence type="ECO:0000256" key="2">
    <source>
        <dbReference type="ARBA" id="ARBA00003761"/>
    </source>
</evidence>
<dbReference type="Gene3D" id="2.40.50.100">
    <property type="match status" value="1"/>
</dbReference>
<dbReference type="Pfam" id="PF00364">
    <property type="entry name" value="Biotin_lipoyl"/>
    <property type="match status" value="1"/>
</dbReference>
<dbReference type="PANTHER" id="PTHR18866">
    <property type="entry name" value="CARBOXYLASE:PYRUVATE/ACETYL-COA/PROPIONYL-COA CARBOXYLASE"/>
    <property type="match status" value="1"/>
</dbReference>
<dbReference type="GO" id="GO:0005524">
    <property type="term" value="F:ATP binding"/>
    <property type="evidence" value="ECO:0007669"/>
    <property type="project" value="UniProtKB-UniRule"/>
</dbReference>
<dbReference type="CDD" id="cd06850">
    <property type="entry name" value="biotinyl_domain"/>
    <property type="match status" value="1"/>
</dbReference>
<dbReference type="FunFam" id="3.30.470.20:FF:000028">
    <property type="entry name" value="Methylcrotonoyl-CoA carboxylase subunit alpha, mitochondrial"/>
    <property type="match status" value="1"/>
</dbReference>
<accession>A0A095VN53</accession>
<dbReference type="PROSITE" id="PS00866">
    <property type="entry name" value="CPSASE_1"/>
    <property type="match status" value="1"/>
</dbReference>
<keyword evidence="18" id="KW-1185">Reference proteome</keyword>
<feature type="domain" description="Lipoyl-binding" evidence="14">
    <location>
        <begin position="650"/>
        <end position="721"/>
    </location>
</feature>
<dbReference type="PROSITE" id="PS50975">
    <property type="entry name" value="ATP_GRASP"/>
    <property type="match status" value="1"/>
</dbReference>
<feature type="domain" description="Biotin carboxylation" evidence="16">
    <location>
        <begin position="1"/>
        <end position="447"/>
    </location>
</feature>
<dbReference type="Gene3D" id="3.30.1490.20">
    <property type="entry name" value="ATP-grasp fold, A domain"/>
    <property type="match status" value="1"/>
</dbReference>
<dbReference type="Pfam" id="PF00289">
    <property type="entry name" value="Biotin_carb_N"/>
    <property type="match status" value="1"/>
</dbReference>
<evidence type="ECO:0000259" key="14">
    <source>
        <dbReference type="PROSITE" id="PS50968"/>
    </source>
</evidence>
<dbReference type="Pfam" id="PF02785">
    <property type="entry name" value="Biotin_carb_C"/>
    <property type="match status" value="1"/>
</dbReference>
<dbReference type="SUPFAM" id="SSF51246">
    <property type="entry name" value="Rudiment single hybrid motif"/>
    <property type="match status" value="1"/>
</dbReference>
<dbReference type="FunFam" id="3.40.50.20:FF:000010">
    <property type="entry name" value="Propionyl-CoA carboxylase subunit alpha"/>
    <property type="match status" value="1"/>
</dbReference>
<comment type="pathway">
    <text evidence="3">Lipid metabolism; malonyl-CoA biosynthesis; malonyl-CoA from acetyl-CoA: step 1/1.</text>
</comment>
<evidence type="ECO:0000256" key="10">
    <source>
        <dbReference type="ARBA" id="ARBA00033786"/>
    </source>
</evidence>
<organism evidence="17 18">
    <name type="scientific">Pseudohaliea rubra DSM 19751</name>
    <dbReference type="NCBI Taxonomy" id="1265313"/>
    <lineage>
        <taxon>Bacteria</taxon>
        <taxon>Pseudomonadati</taxon>
        <taxon>Pseudomonadota</taxon>
        <taxon>Gammaproteobacteria</taxon>
        <taxon>Cellvibrionales</taxon>
        <taxon>Halieaceae</taxon>
        <taxon>Pseudohaliea</taxon>
    </lineage>
</organism>
<dbReference type="InterPro" id="IPR011054">
    <property type="entry name" value="Rudment_hybrid_motif"/>
</dbReference>
<dbReference type="eggNOG" id="COG4770">
    <property type="taxonomic scope" value="Bacteria"/>
</dbReference>
<comment type="cofactor">
    <cofactor evidence="1">
        <name>biotin</name>
        <dbReference type="ChEBI" id="CHEBI:57586"/>
    </cofactor>
</comment>
<evidence type="ECO:0000313" key="18">
    <source>
        <dbReference type="Proteomes" id="UP000029640"/>
    </source>
</evidence>
<evidence type="ECO:0000256" key="6">
    <source>
        <dbReference type="ARBA" id="ARBA00022598"/>
    </source>
</evidence>
<dbReference type="Pfam" id="PF21139">
    <property type="entry name" value="BT_MCC_alpha"/>
    <property type="match status" value="1"/>
</dbReference>
<gene>
    <name evidence="17" type="ORF">HRUBRA_02591</name>
</gene>
<evidence type="ECO:0000256" key="8">
    <source>
        <dbReference type="ARBA" id="ARBA00022840"/>
    </source>
</evidence>
<dbReference type="InterPro" id="IPR005482">
    <property type="entry name" value="Biotin_COase_C"/>
</dbReference>
<dbReference type="SUPFAM" id="SSF51230">
    <property type="entry name" value="Single hybrid motif"/>
    <property type="match status" value="1"/>
</dbReference>
<comment type="caution">
    <text evidence="17">The sequence shown here is derived from an EMBL/GenBank/DDBJ whole genome shotgun (WGS) entry which is preliminary data.</text>
</comment>
<feature type="domain" description="ATP-grasp" evidence="15">
    <location>
        <begin position="120"/>
        <end position="317"/>
    </location>
</feature>
<proteinExistence type="predicted"/>
<keyword evidence="8 12" id="KW-0067">ATP-binding</keyword>
<dbReference type="InterPro" id="IPR013815">
    <property type="entry name" value="ATP_grasp_subdomain_1"/>
</dbReference>
<evidence type="ECO:0000256" key="9">
    <source>
        <dbReference type="ARBA" id="ARBA00023267"/>
    </source>
</evidence>
<dbReference type="HOGENOM" id="CLU_000395_3_1_6"/>
<dbReference type="STRING" id="1265313.HRUBRA_02591"/>
<dbReference type="Gene3D" id="3.40.50.20">
    <property type="match status" value="1"/>
</dbReference>
<comment type="function">
    <text evidence="2">This protein is a component of the acetyl coenzyme A carboxylase complex; first, biotin carboxylase catalyzes the carboxylation of the carrier protein and then the transcarboxylase transfers the carboxyl group to form malonyl-CoA.</text>
</comment>
<dbReference type="PATRIC" id="fig|1265313.6.peg.2555"/>
<dbReference type="SMART" id="SM01209">
    <property type="entry name" value="GARS_A"/>
    <property type="match status" value="1"/>
</dbReference>
<comment type="subunit">
    <text evidence="4">Acetyl-CoA carboxylase is a heterohexamer of biotin carboxyl carrier protein, biotin carboxylase and the two subunits of carboxyl transferase in a 2:2 complex.</text>
</comment>
<evidence type="ECO:0000256" key="1">
    <source>
        <dbReference type="ARBA" id="ARBA00001953"/>
    </source>
</evidence>
<dbReference type="InterPro" id="IPR001882">
    <property type="entry name" value="Biotin_BS"/>
</dbReference>
<keyword evidence="6 17" id="KW-0436">Ligase</keyword>
<dbReference type="PANTHER" id="PTHR18866:SF33">
    <property type="entry name" value="METHYLCROTONOYL-COA CARBOXYLASE SUBUNIT ALPHA, MITOCHONDRIAL-RELATED"/>
    <property type="match status" value="1"/>
</dbReference>
<protein>
    <recommendedName>
        <fullName evidence="5">Biotin carboxylase</fullName>
    </recommendedName>
    <alternativeName>
        <fullName evidence="10">Acetyl-coenzyme A carboxylase biotin carboxylase subunit A</fullName>
    </alternativeName>
</protein>
<dbReference type="GO" id="GO:0004075">
    <property type="term" value="F:biotin carboxylase activity"/>
    <property type="evidence" value="ECO:0007669"/>
    <property type="project" value="UniProtKB-EC"/>
</dbReference>
<dbReference type="Gene3D" id="3.30.700.40">
    <property type="match status" value="1"/>
</dbReference>
<feature type="region of interest" description="Disordered" evidence="13">
    <location>
        <begin position="529"/>
        <end position="560"/>
    </location>
</feature>
<dbReference type="AlphaFoldDB" id="A0A095VN53"/>
<evidence type="ECO:0000256" key="4">
    <source>
        <dbReference type="ARBA" id="ARBA00011750"/>
    </source>
</evidence>
<dbReference type="PROSITE" id="PS50979">
    <property type="entry name" value="BC"/>
    <property type="match status" value="1"/>
</dbReference>
<comment type="catalytic activity">
    <reaction evidence="11">
        <text>N(6)-biotinyl-L-lysyl-[protein] + hydrogencarbonate + ATP = N(6)-carboxybiotinyl-L-lysyl-[protein] + ADP + phosphate + H(+)</text>
        <dbReference type="Rhea" id="RHEA:13501"/>
        <dbReference type="Rhea" id="RHEA-COMP:10505"/>
        <dbReference type="Rhea" id="RHEA-COMP:10506"/>
        <dbReference type="ChEBI" id="CHEBI:15378"/>
        <dbReference type="ChEBI" id="CHEBI:17544"/>
        <dbReference type="ChEBI" id="CHEBI:30616"/>
        <dbReference type="ChEBI" id="CHEBI:43474"/>
        <dbReference type="ChEBI" id="CHEBI:83144"/>
        <dbReference type="ChEBI" id="CHEBI:83145"/>
        <dbReference type="ChEBI" id="CHEBI:456216"/>
        <dbReference type="EC" id="6.3.4.14"/>
    </reaction>
</comment>
<evidence type="ECO:0000256" key="11">
    <source>
        <dbReference type="ARBA" id="ARBA00048600"/>
    </source>
</evidence>
<dbReference type="InterPro" id="IPR005481">
    <property type="entry name" value="BC-like_N"/>
</dbReference>
<keyword evidence="7 12" id="KW-0547">Nucleotide-binding</keyword>
<dbReference type="PROSITE" id="PS00867">
    <property type="entry name" value="CPSASE_2"/>
    <property type="match status" value="1"/>
</dbReference>
<dbReference type="SMART" id="SM00878">
    <property type="entry name" value="Biotin_carb_C"/>
    <property type="match status" value="1"/>
</dbReference>
<dbReference type="Gene3D" id="3.30.470.20">
    <property type="entry name" value="ATP-grasp fold, B domain"/>
    <property type="match status" value="1"/>
</dbReference>
<evidence type="ECO:0000256" key="12">
    <source>
        <dbReference type="PROSITE-ProRule" id="PRU00409"/>
    </source>
</evidence>
<dbReference type="InterPro" id="IPR011761">
    <property type="entry name" value="ATP-grasp"/>
</dbReference>
<dbReference type="SUPFAM" id="SSF56059">
    <property type="entry name" value="Glutathione synthetase ATP-binding domain-like"/>
    <property type="match status" value="1"/>
</dbReference>
<dbReference type="InterPro" id="IPR011053">
    <property type="entry name" value="Single_hybrid_motif"/>
</dbReference>
<dbReference type="SUPFAM" id="SSF52440">
    <property type="entry name" value="PreATP-grasp domain"/>
    <property type="match status" value="1"/>
</dbReference>
<dbReference type="InterPro" id="IPR005479">
    <property type="entry name" value="CPAse_ATP-bd"/>
</dbReference>
<evidence type="ECO:0000313" key="17">
    <source>
        <dbReference type="EMBL" id="KGE02810.1"/>
    </source>
</evidence>
<dbReference type="EMBL" id="AUVB01000082">
    <property type="protein sequence ID" value="KGE02810.1"/>
    <property type="molecule type" value="Genomic_DNA"/>
</dbReference>
<dbReference type="InterPro" id="IPR000089">
    <property type="entry name" value="Biotin_lipoyl"/>
</dbReference>
<dbReference type="InterPro" id="IPR011764">
    <property type="entry name" value="Biotin_carboxylation_dom"/>
</dbReference>
<dbReference type="FunFam" id="3.30.1490.20:FF:000003">
    <property type="entry name" value="acetyl-CoA carboxylase isoform X1"/>
    <property type="match status" value="1"/>
</dbReference>
<dbReference type="GO" id="GO:0046872">
    <property type="term" value="F:metal ion binding"/>
    <property type="evidence" value="ECO:0007669"/>
    <property type="project" value="InterPro"/>
</dbReference>
<dbReference type="Pfam" id="PF02786">
    <property type="entry name" value="CPSase_L_D2"/>
    <property type="match status" value="1"/>
</dbReference>
<evidence type="ECO:0000256" key="5">
    <source>
        <dbReference type="ARBA" id="ARBA00017242"/>
    </source>
</evidence>
<dbReference type="InterPro" id="IPR050856">
    <property type="entry name" value="Biotin_carboxylase_complex"/>
</dbReference>
<keyword evidence="9" id="KW-0092">Biotin</keyword>
<dbReference type="PROSITE" id="PS00188">
    <property type="entry name" value="BIOTIN"/>
    <property type="match status" value="1"/>
</dbReference>
<dbReference type="RefSeq" id="WP_035517735.1">
    <property type="nucleotide sequence ID" value="NZ_KN234787.1"/>
</dbReference>
<evidence type="ECO:0000256" key="7">
    <source>
        <dbReference type="ARBA" id="ARBA00022741"/>
    </source>
</evidence>
<dbReference type="InterPro" id="IPR016185">
    <property type="entry name" value="PreATP-grasp_dom_sf"/>
</dbReference>
<dbReference type="PROSITE" id="PS50968">
    <property type="entry name" value="BIOTINYL_LIPOYL"/>
    <property type="match status" value="1"/>
</dbReference>
<name>A0A095VN53_9GAMM</name>
<evidence type="ECO:0000256" key="3">
    <source>
        <dbReference type="ARBA" id="ARBA00004956"/>
    </source>
</evidence>